<dbReference type="GO" id="GO:0005509">
    <property type="term" value="F:calcium ion binding"/>
    <property type="evidence" value="ECO:0007669"/>
    <property type="project" value="InterPro"/>
</dbReference>
<reference evidence="10" key="1">
    <citation type="journal article" date="2013" name="Nat. Biotechnol.">
        <title>Draft genome sequence of chickpea (Cicer arietinum) provides a resource for trait improvement.</title>
        <authorList>
            <person name="Varshney R.K."/>
            <person name="Song C."/>
            <person name="Saxena R.K."/>
            <person name="Azam S."/>
            <person name="Yu S."/>
            <person name="Sharpe A.G."/>
            <person name="Cannon S."/>
            <person name="Baek J."/>
            <person name="Rosen B.D."/>
            <person name="Tar'an B."/>
            <person name="Millan T."/>
            <person name="Zhang X."/>
            <person name="Ramsay L.D."/>
            <person name="Iwata A."/>
            <person name="Wang Y."/>
            <person name="Nelson W."/>
            <person name="Farmer A.D."/>
            <person name="Gaur P.M."/>
            <person name="Soderlund C."/>
            <person name="Penmetsa R.V."/>
            <person name="Xu C."/>
            <person name="Bharti A.K."/>
            <person name="He W."/>
            <person name="Winter P."/>
            <person name="Zhao S."/>
            <person name="Hane J.K."/>
            <person name="Carrasquilla-Garcia N."/>
            <person name="Condie J.A."/>
            <person name="Upadhyaya H.D."/>
            <person name="Luo M.C."/>
            <person name="Thudi M."/>
            <person name="Gowda C.L."/>
            <person name="Singh N.P."/>
            <person name="Lichtenzveig J."/>
            <person name="Gali K.K."/>
            <person name="Rubio J."/>
            <person name="Nadarajan N."/>
            <person name="Dolezel J."/>
            <person name="Bansal K.C."/>
            <person name="Xu X."/>
            <person name="Edwards D."/>
            <person name="Zhang G."/>
            <person name="Kahl G."/>
            <person name="Gil J."/>
            <person name="Singh K.B."/>
            <person name="Datta S.K."/>
            <person name="Jackson S.A."/>
            <person name="Wang J."/>
            <person name="Cook D.R."/>
        </authorList>
    </citation>
    <scope>NUCLEOTIDE SEQUENCE [LARGE SCALE GENOMIC DNA]</scope>
    <source>
        <strain evidence="10">cv. CDC Frontier</strain>
    </source>
</reference>
<dbReference type="SUPFAM" id="SSF47473">
    <property type="entry name" value="EF-hand"/>
    <property type="match status" value="1"/>
</dbReference>
<dbReference type="AlphaFoldDB" id="A0A3Q7XQU3"/>
<organism evidence="10 11">
    <name type="scientific">Cicer arietinum</name>
    <name type="common">Chickpea</name>
    <name type="synonym">Garbanzo</name>
    <dbReference type="NCBI Taxonomy" id="3827"/>
    <lineage>
        <taxon>Eukaryota</taxon>
        <taxon>Viridiplantae</taxon>
        <taxon>Streptophyta</taxon>
        <taxon>Embryophyta</taxon>
        <taxon>Tracheophyta</taxon>
        <taxon>Spermatophyta</taxon>
        <taxon>Magnoliopsida</taxon>
        <taxon>eudicotyledons</taxon>
        <taxon>Gunneridae</taxon>
        <taxon>Pentapetalae</taxon>
        <taxon>rosids</taxon>
        <taxon>fabids</taxon>
        <taxon>Fabales</taxon>
        <taxon>Fabaceae</taxon>
        <taxon>Papilionoideae</taxon>
        <taxon>50 kb inversion clade</taxon>
        <taxon>NPAAA clade</taxon>
        <taxon>Hologalegina</taxon>
        <taxon>IRL clade</taxon>
        <taxon>Cicereae</taxon>
        <taxon>Cicer</taxon>
    </lineage>
</organism>
<sequence>MDRACSMICVRYYTYCNLLCRSKDITCFVCLGHPWICENGVAPDRSLDPTVLSRLKQFSAMNKLKKMTLRVIAESLSEEEIAGLREMFQTMDTDNSGAITFDELKAGLRRYGSTLKDTEIRDLMEAVGC</sequence>
<keyword evidence="2" id="KW-0723">Serine/threonine-protein kinase</keyword>
<dbReference type="Proteomes" id="UP000087171">
    <property type="component" value="Chromosome Ca4"/>
</dbReference>
<dbReference type="InterPro" id="IPR011992">
    <property type="entry name" value="EF-hand-dom_pair"/>
</dbReference>
<evidence type="ECO:0000256" key="6">
    <source>
        <dbReference type="ARBA" id="ARBA00022777"/>
    </source>
</evidence>
<dbReference type="OrthoDB" id="40902at2759"/>
<evidence type="ECO:0000256" key="7">
    <source>
        <dbReference type="ARBA" id="ARBA00022837"/>
    </source>
</evidence>
<dbReference type="Pfam" id="PF00036">
    <property type="entry name" value="EF-hand_1"/>
    <property type="match status" value="1"/>
</dbReference>
<protein>
    <submittedName>
        <fullName evidence="11">Calcium-dependent protein kinase 26-like</fullName>
    </submittedName>
</protein>
<dbReference type="PROSITE" id="PS00018">
    <property type="entry name" value="EF_HAND_1"/>
    <property type="match status" value="1"/>
</dbReference>
<keyword evidence="4" id="KW-0808">Transferase</keyword>
<evidence type="ECO:0000313" key="10">
    <source>
        <dbReference type="Proteomes" id="UP000087171"/>
    </source>
</evidence>
<dbReference type="PANTHER" id="PTHR24349">
    <property type="entry name" value="SERINE/THREONINE-PROTEIN KINASE"/>
    <property type="match status" value="1"/>
</dbReference>
<dbReference type="InterPro" id="IPR002048">
    <property type="entry name" value="EF_hand_dom"/>
</dbReference>
<feature type="domain" description="EF-hand" evidence="9">
    <location>
        <begin position="79"/>
        <end position="114"/>
    </location>
</feature>
<evidence type="ECO:0000256" key="1">
    <source>
        <dbReference type="ARBA" id="ARBA00005354"/>
    </source>
</evidence>
<evidence type="ECO:0000256" key="4">
    <source>
        <dbReference type="ARBA" id="ARBA00022679"/>
    </source>
</evidence>
<keyword evidence="7" id="KW-0106">Calcium</keyword>
<keyword evidence="10" id="KW-1185">Reference proteome</keyword>
<dbReference type="Gene3D" id="1.10.238.10">
    <property type="entry name" value="EF-hand"/>
    <property type="match status" value="1"/>
</dbReference>
<dbReference type="STRING" id="3827.A0A3Q7XQU3"/>
<comment type="similarity">
    <text evidence="1">Belongs to the protein kinase superfamily. CAMK Ser/Thr protein kinase family. CaMK subfamily.</text>
</comment>
<evidence type="ECO:0000256" key="8">
    <source>
        <dbReference type="ARBA" id="ARBA00022840"/>
    </source>
</evidence>
<dbReference type="GO" id="GO:0004674">
    <property type="term" value="F:protein serine/threonine kinase activity"/>
    <property type="evidence" value="ECO:0007669"/>
    <property type="project" value="UniProtKB-KW"/>
</dbReference>
<keyword evidence="6" id="KW-0418">Kinase</keyword>
<evidence type="ECO:0000256" key="2">
    <source>
        <dbReference type="ARBA" id="ARBA00022527"/>
    </source>
</evidence>
<dbReference type="PROSITE" id="PS50222">
    <property type="entry name" value="EF_HAND_2"/>
    <property type="match status" value="1"/>
</dbReference>
<proteinExistence type="inferred from homology"/>
<evidence type="ECO:0000313" key="11">
    <source>
        <dbReference type="RefSeq" id="XP_027189868.1"/>
    </source>
</evidence>
<name>A0A3Q7XQU3_CICAR</name>
<dbReference type="InterPro" id="IPR018247">
    <property type="entry name" value="EF_Hand_1_Ca_BS"/>
</dbReference>
<gene>
    <name evidence="11" type="primary">LOC113786332</name>
</gene>
<dbReference type="GO" id="GO:0005524">
    <property type="term" value="F:ATP binding"/>
    <property type="evidence" value="ECO:0007669"/>
    <property type="project" value="UniProtKB-KW"/>
</dbReference>
<evidence type="ECO:0000259" key="9">
    <source>
        <dbReference type="PROSITE" id="PS50222"/>
    </source>
</evidence>
<dbReference type="InterPro" id="IPR050205">
    <property type="entry name" value="CDPK_Ser/Thr_kinases"/>
</dbReference>
<dbReference type="CDD" id="cd00051">
    <property type="entry name" value="EFh"/>
    <property type="match status" value="1"/>
</dbReference>
<accession>A0A3Q7XQU3</accession>
<dbReference type="SMART" id="SM00054">
    <property type="entry name" value="EFh"/>
    <property type="match status" value="1"/>
</dbReference>
<evidence type="ECO:0000256" key="3">
    <source>
        <dbReference type="ARBA" id="ARBA00022553"/>
    </source>
</evidence>
<keyword evidence="8" id="KW-0067">ATP-binding</keyword>
<keyword evidence="3" id="KW-0597">Phosphoprotein</keyword>
<dbReference type="RefSeq" id="XP_027189868.1">
    <property type="nucleotide sequence ID" value="XM_027334067.1"/>
</dbReference>
<evidence type="ECO:0000256" key="5">
    <source>
        <dbReference type="ARBA" id="ARBA00022741"/>
    </source>
</evidence>
<dbReference type="PaxDb" id="3827-XP_004516858.1"/>
<keyword evidence="5" id="KW-0547">Nucleotide-binding</keyword>
<reference evidence="11" key="2">
    <citation type="submission" date="2025-08" db="UniProtKB">
        <authorList>
            <consortium name="RefSeq"/>
        </authorList>
    </citation>
    <scope>IDENTIFICATION</scope>
    <source>
        <tissue evidence="11">Etiolated seedlings</tissue>
    </source>
</reference>